<evidence type="ECO:0000313" key="2">
    <source>
        <dbReference type="EMBL" id="CEO99651.1"/>
    </source>
</evidence>
<feature type="region of interest" description="Disordered" evidence="1">
    <location>
        <begin position="196"/>
        <end position="248"/>
    </location>
</feature>
<accession>A0A0G4IX88</accession>
<protein>
    <submittedName>
        <fullName evidence="2">Uncharacterized protein</fullName>
    </submittedName>
</protein>
<evidence type="ECO:0000256" key="1">
    <source>
        <dbReference type="SAM" id="MobiDB-lite"/>
    </source>
</evidence>
<dbReference type="AlphaFoldDB" id="A0A0G4IX88"/>
<organism evidence="2 3">
    <name type="scientific">Plasmodiophora brassicae</name>
    <name type="common">Clubroot disease agent</name>
    <dbReference type="NCBI Taxonomy" id="37360"/>
    <lineage>
        <taxon>Eukaryota</taxon>
        <taxon>Sar</taxon>
        <taxon>Rhizaria</taxon>
        <taxon>Endomyxa</taxon>
        <taxon>Phytomyxea</taxon>
        <taxon>Plasmodiophorida</taxon>
        <taxon>Plasmodiophoridae</taxon>
        <taxon>Plasmodiophora</taxon>
    </lineage>
</organism>
<gene>
    <name evidence="2" type="ORF">PBRA_007384</name>
</gene>
<reference evidence="2 3" key="1">
    <citation type="submission" date="2015-02" db="EMBL/GenBank/DDBJ databases">
        <authorList>
            <person name="Chooi Y.-H."/>
        </authorList>
    </citation>
    <scope>NUCLEOTIDE SEQUENCE [LARGE SCALE GENOMIC DNA]</scope>
    <source>
        <strain evidence="2">E3</strain>
    </source>
</reference>
<keyword evidence="3" id="KW-1185">Reference proteome</keyword>
<feature type="region of interest" description="Disordered" evidence="1">
    <location>
        <begin position="1"/>
        <end position="26"/>
    </location>
</feature>
<dbReference type="Proteomes" id="UP000039324">
    <property type="component" value="Unassembled WGS sequence"/>
</dbReference>
<name>A0A0G4IX88_PLABS</name>
<sequence length="262" mass="28529">MVAAFADTDEGAGREDGEDPGAAACEPVPASLTDQFWIAGVRYGYDPESGAVTLGHDAAFGPLPESSPIPAAIRRHVVPRRTATGTLHNGASRLGSLYAPRPSTPVVQVDHLVPYLEMRSPPSSMCPWRKPTPLAFLDEGEPAGTLSRKNYKTERTRAHALDDRIRSFTRSVRSVCLNWAREGGCRHFAHGAHELVRRRPAGSTPPTPTKAPPGSLADARDPWPRFEHKPRPKAAPDKPSDDDDGGELDWDAACATYRWLTR</sequence>
<dbReference type="EMBL" id="CDSF01000092">
    <property type="protein sequence ID" value="CEO99651.1"/>
    <property type="molecule type" value="Genomic_DNA"/>
</dbReference>
<feature type="compositionally biased region" description="Basic and acidic residues" evidence="1">
    <location>
        <begin position="218"/>
        <end position="239"/>
    </location>
</feature>
<proteinExistence type="predicted"/>
<evidence type="ECO:0000313" key="3">
    <source>
        <dbReference type="Proteomes" id="UP000039324"/>
    </source>
</evidence>